<proteinExistence type="inferred from homology"/>
<dbReference type="Pfam" id="PF03466">
    <property type="entry name" value="LysR_substrate"/>
    <property type="match status" value="1"/>
</dbReference>
<dbReference type="EMBL" id="JABEQF010000014">
    <property type="protein sequence ID" value="MBB2191283.1"/>
    <property type="molecule type" value="Genomic_DNA"/>
</dbReference>
<dbReference type="GO" id="GO:0003700">
    <property type="term" value="F:DNA-binding transcription factor activity"/>
    <property type="evidence" value="ECO:0007669"/>
    <property type="project" value="InterPro"/>
</dbReference>
<evidence type="ECO:0000256" key="2">
    <source>
        <dbReference type="ARBA" id="ARBA00023015"/>
    </source>
</evidence>
<reference evidence="6 7" key="1">
    <citation type="submission" date="2020-04" db="EMBL/GenBank/DDBJ databases">
        <title>Description of novel Gluconacetobacter.</title>
        <authorList>
            <person name="Sombolestani A."/>
        </authorList>
    </citation>
    <scope>NUCLEOTIDE SEQUENCE [LARGE SCALE GENOMIC DNA]</scope>
    <source>
        <strain evidence="6 7">LMG 21311</strain>
    </source>
</reference>
<dbReference type="GO" id="GO:0003677">
    <property type="term" value="F:DNA binding"/>
    <property type="evidence" value="ECO:0007669"/>
    <property type="project" value="UniProtKB-KW"/>
</dbReference>
<dbReference type="Proteomes" id="UP000555756">
    <property type="component" value="Unassembled WGS sequence"/>
</dbReference>
<dbReference type="PANTHER" id="PTHR30579">
    <property type="entry name" value="TRANSCRIPTIONAL REGULATOR"/>
    <property type="match status" value="1"/>
</dbReference>
<dbReference type="AlphaFoldDB" id="A0A7W4JUR1"/>
<name>A0A7W4JUR1_9PROT</name>
<keyword evidence="7" id="KW-1185">Reference proteome</keyword>
<dbReference type="InterPro" id="IPR005119">
    <property type="entry name" value="LysR_subst-bd"/>
</dbReference>
<dbReference type="InterPro" id="IPR000847">
    <property type="entry name" value="LysR_HTH_N"/>
</dbReference>
<evidence type="ECO:0000256" key="1">
    <source>
        <dbReference type="ARBA" id="ARBA00009437"/>
    </source>
</evidence>
<evidence type="ECO:0000256" key="3">
    <source>
        <dbReference type="ARBA" id="ARBA00023125"/>
    </source>
</evidence>
<accession>A0A7W4JUR1</accession>
<dbReference type="PRINTS" id="PR00039">
    <property type="entry name" value="HTHLYSR"/>
</dbReference>
<protein>
    <submittedName>
        <fullName evidence="6">LysR family transcriptional regulator</fullName>
    </submittedName>
</protein>
<dbReference type="Gene3D" id="3.40.190.10">
    <property type="entry name" value="Periplasmic binding protein-like II"/>
    <property type="match status" value="2"/>
</dbReference>
<sequence length="288" mass="30802">MARTLDLALIRTFVTVADHDSMTIAANALHLTQGAVSQHVRRLEDQLGGALFERTRGGLILTVLGERLLGKARYLLALNDDIWEDLEGHAIKGKLRLGVPPDLIGTSIAPALKAFSDAHPHVELSLVCSASPELKVALAKGELDLAVIEEPAGHETGECLTVDRLVWVGARGGQAYRRRPLPISMVARTCAFRPVILEALRKSGLTWRSAFEAGSIEATATTVRADLAVTAWLSSTIPADLTILSDAGLPDLSSFAITLHLSAKSISSAATEMARALRATFSQFRQAA</sequence>
<evidence type="ECO:0000313" key="6">
    <source>
        <dbReference type="EMBL" id="MBB2191283.1"/>
    </source>
</evidence>
<evidence type="ECO:0000256" key="4">
    <source>
        <dbReference type="ARBA" id="ARBA00023163"/>
    </source>
</evidence>
<dbReference type="InterPro" id="IPR036390">
    <property type="entry name" value="WH_DNA-bd_sf"/>
</dbReference>
<feature type="domain" description="HTH lysR-type" evidence="5">
    <location>
        <begin position="5"/>
        <end position="62"/>
    </location>
</feature>
<organism evidence="6 7">
    <name type="scientific">Gluconacetobacter azotocaptans</name>
    <dbReference type="NCBI Taxonomy" id="142834"/>
    <lineage>
        <taxon>Bacteria</taxon>
        <taxon>Pseudomonadati</taxon>
        <taxon>Pseudomonadota</taxon>
        <taxon>Alphaproteobacteria</taxon>
        <taxon>Acetobacterales</taxon>
        <taxon>Acetobacteraceae</taxon>
        <taxon>Gluconacetobacter</taxon>
    </lineage>
</organism>
<dbReference type="FunFam" id="1.10.10.10:FF:000001">
    <property type="entry name" value="LysR family transcriptional regulator"/>
    <property type="match status" value="1"/>
</dbReference>
<evidence type="ECO:0000313" key="7">
    <source>
        <dbReference type="Proteomes" id="UP000555756"/>
    </source>
</evidence>
<comment type="caution">
    <text evidence="6">The sequence shown here is derived from an EMBL/GenBank/DDBJ whole genome shotgun (WGS) entry which is preliminary data.</text>
</comment>
<dbReference type="InterPro" id="IPR036388">
    <property type="entry name" value="WH-like_DNA-bd_sf"/>
</dbReference>
<gene>
    <name evidence="6" type="ORF">HLH34_15165</name>
</gene>
<keyword evidence="2" id="KW-0805">Transcription regulation</keyword>
<dbReference type="Pfam" id="PF00126">
    <property type="entry name" value="HTH_1"/>
    <property type="match status" value="1"/>
</dbReference>
<dbReference type="SUPFAM" id="SSF46785">
    <property type="entry name" value="Winged helix' DNA-binding domain"/>
    <property type="match status" value="1"/>
</dbReference>
<comment type="similarity">
    <text evidence="1">Belongs to the LysR transcriptional regulatory family.</text>
</comment>
<dbReference type="SUPFAM" id="SSF53850">
    <property type="entry name" value="Periplasmic binding protein-like II"/>
    <property type="match status" value="1"/>
</dbReference>
<evidence type="ECO:0000259" key="5">
    <source>
        <dbReference type="PROSITE" id="PS50931"/>
    </source>
</evidence>
<keyword evidence="4" id="KW-0804">Transcription</keyword>
<dbReference type="PROSITE" id="PS50931">
    <property type="entry name" value="HTH_LYSR"/>
    <property type="match status" value="1"/>
</dbReference>
<dbReference type="Gene3D" id="1.10.10.10">
    <property type="entry name" value="Winged helix-like DNA-binding domain superfamily/Winged helix DNA-binding domain"/>
    <property type="match status" value="1"/>
</dbReference>
<dbReference type="PANTHER" id="PTHR30579:SF7">
    <property type="entry name" value="HTH-TYPE TRANSCRIPTIONAL REGULATOR LRHA-RELATED"/>
    <property type="match status" value="1"/>
</dbReference>
<keyword evidence="3" id="KW-0238">DNA-binding</keyword>
<dbReference type="InterPro" id="IPR050176">
    <property type="entry name" value="LTTR"/>
</dbReference>